<dbReference type="RefSeq" id="WP_084092373.1">
    <property type="nucleotide sequence ID" value="NZ_FWXD01000025.1"/>
</dbReference>
<proteinExistence type="predicted"/>
<dbReference type="InterPro" id="IPR006054">
    <property type="entry name" value="DnaQ"/>
</dbReference>
<name>A0A1W1XZ29_9NEIS</name>
<evidence type="ECO:0000259" key="5">
    <source>
        <dbReference type="PROSITE" id="PS50164"/>
    </source>
</evidence>
<dbReference type="GO" id="GO:0003887">
    <property type="term" value="F:DNA-directed DNA polymerase activity"/>
    <property type="evidence" value="ECO:0007669"/>
    <property type="project" value="UniProtKB-EC"/>
</dbReference>
<dbReference type="Proteomes" id="UP000192761">
    <property type="component" value="Unassembled WGS sequence"/>
</dbReference>
<dbReference type="GO" id="GO:0008408">
    <property type="term" value="F:3'-5' exonuclease activity"/>
    <property type="evidence" value="ECO:0007669"/>
    <property type="project" value="TreeGrafter"/>
</dbReference>
<dbReference type="Pfam" id="PF00929">
    <property type="entry name" value="RNase_T"/>
    <property type="match status" value="1"/>
</dbReference>
<dbReference type="PANTHER" id="PTHR30231">
    <property type="entry name" value="DNA POLYMERASE III SUBUNIT EPSILON"/>
    <property type="match status" value="1"/>
</dbReference>
<gene>
    <name evidence="6" type="ORF">SAMN02745857_03420</name>
</gene>
<feature type="domain" description="GIY-YIG" evidence="5">
    <location>
        <begin position="203"/>
        <end position="282"/>
    </location>
</feature>
<sequence length="480" mass="52245">MNAYYSAPLVLVDLETTGANPERDRITEIGIVQIDEAGVRTWSSLVNPQRAIPAFIQQLTGIDDAMVADAPAFAALVDEVLPLLQGRVFVAHNARFDYGFLRAEFKRLGLAFRASVLCTVKLSRALYPDQYKHSLDALIARHGLQLSGGRHRALTDAELLQQFLDVALREHGHTHVHAAIDELTRQPPLPAAIDPARIDELPEGPGVVAYYDAAGAALYVDRHNNLYKGVLAQLSGARKGQGYGEALRQDVARVDAQECPGELGALLLEARWLQQLRPRLNPQTRAEHAPCFLRLIERDGSLVSQVSPAEDVDLSAGGALLFGPFRAKREVTRLLNKLAEGYGLCRQVLGLDARPKAGAGACNAVSQGKCRGACCGREPLATHNARLLMALAKHRFAAWPYSGPIGIAEGPEWAPQLHVLDRWMYLGTVHDDSELPSLLAESAPEFNLDVYKLLVAEVKRGRKVMVLGRGLAGLADEDGV</sequence>
<dbReference type="CDD" id="cd06127">
    <property type="entry name" value="DEDDh"/>
    <property type="match status" value="1"/>
</dbReference>
<comment type="subunit">
    <text evidence="3">DNA polymerase III contains a core (composed of alpha, epsilon and theta chains) that associates with a tau subunit. This core dimerizes to form the POLIII' complex. PolIII' associates with the gamma complex (composed of gamma, delta, delta', psi and chi chains) and with the beta chain to form the complete DNA polymerase III complex.</text>
</comment>
<organism evidence="6 7">
    <name type="scientific">Andreprevotia lacus DSM 23236</name>
    <dbReference type="NCBI Taxonomy" id="1121001"/>
    <lineage>
        <taxon>Bacteria</taxon>
        <taxon>Pseudomonadati</taxon>
        <taxon>Pseudomonadota</taxon>
        <taxon>Betaproteobacteria</taxon>
        <taxon>Neisseriales</taxon>
        <taxon>Chitinibacteraceae</taxon>
        <taxon>Andreprevotia</taxon>
    </lineage>
</organism>
<dbReference type="SUPFAM" id="SSF53098">
    <property type="entry name" value="Ribonuclease H-like"/>
    <property type="match status" value="1"/>
</dbReference>
<dbReference type="InterPro" id="IPR035901">
    <property type="entry name" value="GIY-YIG_endonuc_sf"/>
</dbReference>
<dbReference type="InterPro" id="IPR012337">
    <property type="entry name" value="RNaseH-like_sf"/>
</dbReference>
<dbReference type="CDD" id="cd10434">
    <property type="entry name" value="GIY-YIG_UvrC_Cho"/>
    <property type="match status" value="1"/>
</dbReference>
<dbReference type="GO" id="GO:0003677">
    <property type="term" value="F:DNA binding"/>
    <property type="evidence" value="ECO:0007669"/>
    <property type="project" value="InterPro"/>
</dbReference>
<dbReference type="Gene3D" id="3.40.1440.10">
    <property type="entry name" value="GIY-YIG endonuclease"/>
    <property type="match status" value="1"/>
</dbReference>
<dbReference type="SMART" id="SM00479">
    <property type="entry name" value="EXOIII"/>
    <property type="match status" value="1"/>
</dbReference>
<dbReference type="FunFam" id="3.30.420.10:FF:000045">
    <property type="entry name" value="3'-5' exonuclease DinG"/>
    <property type="match status" value="1"/>
</dbReference>
<dbReference type="OrthoDB" id="9803913at2"/>
<dbReference type="InterPro" id="IPR013520">
    <property type="entry name" value="Ribonucl_H"/>
</dbReference>
<accession>A0A1W1XZ29</accession>
<keyword evidence="7" id="KW-1185">Reference proteome</keyword>
<dbReference type="GO" id="GO:0045004">
    <property type="term" value="P:DNA replication proofreading"/>
    <property type="evidence" value="ECO:0007669"/>
    <property type="project" value="TreeGrafter"/>
</dbReference>
<evidence type="ECO:0000313" key="6">
    <source>
        <dbReference type="EMBL" id="SMC28801.1"/>
    </source>
</evidence>
<protein>
    <recommendedName>
        <fullName evidence="1">DNA-directed DNA polymerase</fullName>
        <ecNumber evidence="1">2.7.7.7</ecNumber>
    </recommendedName>
</protein>
<evidence type="ECO:0000256" key="4">
    <source>
        <dbReference type="ARBA" id="ARBA00049244"/>
    </source>
</evidence>
<dbReference type="GO" id="GO:0005829">
    <property type="term" value="C:cytosol"/>
    <property type="evidence" value="ECO:0007669"/>
    <property type="project" value="TreeGrafter"/>
</dbReference>
<comment type="function">
    <text evidence="2">DNA polymerase III is a complex, multichain enzyme responsible for most of the replicative synthesis in bacteria. The epsilon subunit contain the editing function and is a proofreading 3'-5' exonuclease.</text>
</comment>
<evidence type="ECO:0000256" key="2">
    <source>
        <dbReference type="ARBA" id="ARBA00025483"/>
    </source>
</evidence>
<dbReference type="STRING" id="1121001.SAMN02745857_03420"/>
<evidence type="ECO:0000256" key="3">
    <source>
        <dbReference type="ARBA" id="ARBA00026073"/>
    </source>
</evidence>
<dbReference type="GO" id="GO:0006289">
    <property type="term" value="P:nucleotide-excision repair"/>
    <property type="evidence" value="ECO:0007669"/>
    <property type="project" value="InterPro"/>
</dbReference>
<evidence type="ECO:0000256" key="1">
    <source>
        <dbReference type="ARBA" id="ARBA00012417"/>
    </source>
</evidence>
<dbReference type="EC" id="2.7.7.7" evidence="1"/>
<dbReference type="InterPro" id="IPR036397">
    <property type="entry name" value="RNaseH_sf"/>
</dbReference>
<dbReference type="PANTHER" id="PTHR30231:SF37">
    <property type="entry name" value="EXODEOXYRIBONUCLEASE 10"/>
    <property type="match status" value="1"/>
</dbReference>
<dbReference type="PROSITE" id="PS50164">
    <property type="entry name" value="GIY_YIG"/>
    <property type="match status" value="1"/>
</dbReference>
<dbReference type="InterPro" id="IPR000305">
    <property type="entry name" value="GIY-YIG_endonuc"/>
</dbReference>
<dbReference type="AlphaFoldDB" id="A0A1W1XZ29"/>
<dbReference type="Gene3D" id="3.30.420.10">
    <property type="entry name" value="Ribonuclease H-like superfamily/Ribonuclease H"/>
    <property type="match status" value="1"/>
</dbReference>
<dbReference type="InterPro" id="IPR047296">
    <property type="entry name" value="GIY-YIG_UvrC_Cho"/>
</dbReference>
<dbReference type="EMBL" id="FWXD01000025">
    <property type="protein sequence ID" value="SMC28801.1"/>
    <property type="molecule type" value="Genomic_DNA"/>
</dbReference>
<dbReference type="NCBIfam" id="TIGR00573">
    <property type="entry name" value="dnaq"/>
    <property type="match status" value="1"/>
</dbReference>
<comment type="catalytic activity">
    <reaction evidence="4">
        <text>DNA(n) + a 2'-deoxyribonucleoside 5'-triphosphate = DNA(n+1) + diphosphate</text>
        <dbReference type="Rhea" id="RHEA:22508"/>
        <dbReference type="Rhea" id="RHEA-COMP:17339"/>
        <dbReference type="Rhea" id="RHEA-COMP:17340"/>
        <dbReference type="ChEBI" id="CHEBI:33019"/>
        <dbReference type="ChEBI" id="CHEBI:61560"/>
        <dbReference type="ChEBI" id="CHEBI:173112"/>
        <dbReference type="EC" id="2.7.7.7"/>
    </reaction>
</comment>
<reference evidence="6 7" key="1">
    <citation type="submission" date="2017-04" db="EMBL/GenBank/DDBJ databases">
        <authorList>
            <person name="Afonso C.L."/>
            <person name="Miller P.J."/>
            <person name="Scott M.A."/>
            <person name="Spackman E."/>
            <person name="Goraichik I."/>
            <person name="Dimitrov K.M."/>
            <person name="Suarez D.L."/>
            <person name="Swayne D.E."/>
        </authorList>
    </citation>
    <scope>NUCLEOTIDE SEQUENCE [LARGE SCALE GENOMIC DNA]</scope>
    <source>
        <strain evidence="6 7">DSM 23236</strain>
    </source>
</reference>
<evidence type="ECO:0000313" key="7">
    <source>
        <dbReference type="Proteomes" id="UP000192761"/>
    </source>
</evidence>